<proteinExistence type="inferred from homology"/>
<dbReference type="GO" id="GO:0005634">
    <property type="term" value="C:nucleus"/>
    <property type="evidence" value="ECO:0007669"/>
    <property type="project" value="UniProtKB-SubCell"/>
</dbReference>
<keyword evidence="3" id="KW-0540">Nuclease</keyword>
<dbReference type="FunFam" id="3.30.870.10:FF:000038">
    <property type="entry name" value="Probable tyrosyl-DNA phosphodiesterase"/>
    <property type="match status" value="1"/>
</dbReference>
<accession>A0A6A6WLG8</accession>
<feature type="binding site" evidence="10">
    <location>
        <position position="161"/>
    </location>
    <ligand>
        <name>substrate</name>
    </ligand>
</feature>
<dbReference type="InterPro" id="IPR010347">
    <property type="entry name" value="Tdp1"/>
</dbReference>
<dbReference type="OrthoDB" id="47785at2759"/>
<evidence type="ECO:0000256" key="12">
    <source>
        <dbReference type="SAM" id="MobiDB-lite"/>
    </source>
</evidence>
<dbReference type="Gene3D" id="3.30.870.10">
    <property type="entry name" value="Endonuclease Chain A"/>
    <property type="match status" value="2"/>
</dbReference>
<feature type="active site" description="Proton donor/acceptor" evidence="9">
    <location>
        <position position="415"/>
    </location>
</feature>
<dbReference type="Proteomes" id="UP000799437">
    <property type="component" value="Unassembled WGS sequence"/>
</dbReference>
<sequence>MEDTRAPKRVRMDPAKLIETIPSRERDISPPLRSRKSPAVREREPVSLDKCPSAAISSPFRLTRIADLSDDANLDAIGLGDILGDPLIKECWNFNYTFNVDFVMHHLDEDVRHSVEMKIIHGSWRRDDPQRVALEDAARHWPNVQLITAYMPEMFGTHHSKMMVLIRHDDTAQVLIHTANMIFRDWSNMTQAVWLSPLLPLLTLERPQAASQQSPAVGSGEKFKNDLLRYVSAYKSGPPRRVPLLGRLSSQLEAYDFSAIRAAFICSTPGKHSPDASFGWCGLRSILKNIDCTSISPSAKPNLVIQVSSIASLGSTNVWLRNLISYFSTDKRTGLERSLRMLRTQIVFPTAQEIRDSLDGYISGNAIHTKLATATHEAQLTYLRPFLHHWSPVNPHSREGDSHRRNSMRDAAAPHIKTYIRFTDAEQRYIDWAMLTSANLSTQAWGTDIKDGLVRVCSYETGVVVWPALWDGPEGKARMIGCWGKDLPSDENDTPLALDMSEAYDPDATTDEDVTEDEEEERERLDRGRGRTVRETKRGPLVGLRIPYSMPLQKYAQDEIPWIASRTHTKPDRHGRTCI</sequence>
<keyword evidence="4" id="KW-0227">DNA damage</keyword>
<dbReference type="EMBL" id="ML996565">
    <property type="protein sequence ID" value="KAF2762998.1"/>
    <property type="molecule type" value="Genomic_DNA"/>
</dbReference>
<evidence type="ECO:0000256" key="4">
    <source>
        <dbReference type="ARBA" id="ARBA00022763"/>
    </source>
</evidence>
<dbReference type="GO" id="GO:0006281">
    <property type="term" value="P:DNA repair"/>
    <property type="evidence" value="ECO:0007669"/>
    <property type="project" value="UniProtKB-KW"/>
</dbReference>
<evidence type="ECO:0000256" key="10">
    <source>
        <dbReference type="PIRSR" id="PIRSR610347-2"/>
    </source>
</evidence>
<dbReference type="RefSeq" id="XP_033605449.1">
    <property type="nucleotide sequence ID" value="XM_033743076.1"/>
</dbReference>
<keyword evidence="8" id="KW-0539">Nucleus</keyword>
<keyword evidence="6" id="KW-0269">Exonuclease</keyword>
<dbReference type="GO" id="GO:0004527">
    <property type="term" value="F:exonuclease activity"/>
    <property type="evidence" value="ECO:0007669"/>
    <property type="project" value="UniProtKB-KW"/>
</dbReference>
<gene>
    <name evidence="13" type="ORF">EJ05DRAFT_471950</name>
</gene>
<dbReference type="GeneID" id="54484130"/>
<feature type="compositionally biased region" description="Basic and acidic residues" evidence="12">
    <location>
        <begin position="522"/>
        <end position="536"/>
    </location>
</feature>
<keyword evidence="14" id="KW-1185">Reference proteome</keyword>
<evidence type="ECO:0000256" key="6">
    <source>
        <dbReference type="ARBA" id="ARBA00022839"/>
    </source>
</evidence>
<dbReference type="SUPFAM" id="SSF56024">
    <property type="entry name" value="Phospholipase D/nuclease"/>
    <property type="match status" value="2"/>
</dbReference>
<dbReference type="GO" id="GO:0003697">
    <property type="term" value="F:single-stranded DNA binding"/>
    <property type="evidence" value="ECO:0007669"/>
    <property type="project" value="TreeGrafter"/>
</dbReference>
<dbReference type="GO" id="GO:0003690">
    <property type="term" value="F:double-stranded DNA binding"/>
    <property type="evidence" value="ECO:0007669"/>
    <property type="project" value="TreeGrafter"/>
</dbReference>
<evidence type="ECO:0000256" key="7">
    <source>
        <dbReference type="ARBA" id="ARBA00023204"/>
    </source>
</evidence>
<keyword evidence="5" id="KW-0378">Hydrolase</keyword>
<dbReference type="PANTHER" id="PTHR12415:SF0">
    <property type="entry name" value="TYROSYL-DNA PHOSPHODIESTERASE 1"/>
    <property type="match status" value="1"/>
</dbReference>
<name>A0A6A6WLG8_9PEZI</name>
<feature type="region of interest" description="Disordered" evidence="12">
    <location>
        <begin position="20"/>
        <end position="46"/>
    </location>
</feature>
<evidence type="ECO:0000256" key="11">
    <source>
        <dbReference type="PIRSR" id="PIRSR610347-3"/>
    </source>
</evidence>
<comment type="subcellular location">
    <subcellularLocation>
        <location evidence="1">Nucleus</location>
    </subcellularLocation>
</comment>
<evidence type="ECO:0000256" key="2">
    <source>
        <dbReference type="ARBA" id="ARBA00010205"/>
    </source>
</evidence>
<dbReference type="AlphaFoldDB" id="A0A6A6WLG8"/>
<dbReference type="CDD" id="cd09123">
    <property type="entry name" value="PLDc_Tdp1_2"/>
    <property type="match status" value="1"/>
</dbReference>
<dbReference type="PANTHER" id="PTHR12415">
    <property type="entry name" value="TYROSYL-DNA PHOSPHODIESTERASE 1"/>
    <property type="match status" value="1"/>
</dbReference>
<evidence type="ECO:0000313" key="14">
    <source>
        <dbReference type="Proteomes" id="UP000799437"/>
    </source>
</evidence>
<evidence type="ECO:0000256" key="5">
    <source>
        <dbReference type="ARBA" id="ARBA00022801"/>
    </source>
</evidence>
<evidence type="ECO:0000256" key="9">
    <source>
        <dbReference type="PIRSR" id="PIRSR610347-1"/>
    </source>
</evidence>
<feature type="compositionally biased region" description="Acidic residues" evidence="12">
    <location>
        <begin position="502"/>
        <end position="521"/>
    </location>
</feature>
<evidence type="ECO:0000256" key="1">
    <source>
        <dbReference type="ARBA" id="ARBA00004123"/>
    </source>
</evidence>
<dbReference type="GO" id="GO:0017005">
    <property type="term" value="F:3'-tyrosyl-DNA phosphodiesterase activity"/>
    <property type="evidence" value="ECO:0007669"/>
    <property type="project" value="TreeGrafter"/>
</dbReference>
<organism evidence="13 14">
    <name type="scientific">Pseudovirgaria hyperparasitica</name>
    <dbReference type="NCBI Taxonomy" id="470096"/>
    <lineage>
        <taxon>Eukaryota</taxon>
        <taxon>Fungi</taxon>
        <taxon>Dikarya</taxon>
        <taxon>Ascomycota</taxon>
        <taxon>Pezizomycotina</taxon>
        <taxon>Dothideomycetes</taxon>
        <taxon>Dothideomycetes incertae sedis</taxon>
        <taxon>Acrospermales</taxon>
        <taxon>Acrospermaceae</taxon>
        <taxon>Pseudovirgaria</taxon>
    </lineage>
</organism>
<protein>
    <submittedName>
        <fullName evidence="13">Phospholipase D/nuclease</fullName>
    </submittedName>
</protein>
<evidence type="ECO:0000256" key="3">
    <source>
        <dbReference type="ARBA" id="ARBA00022722"/>
    </source>
</evidence>
<evidence type="ECO:0000256" key="8">
    <source>
        <dbReference type="ARBA" id="ARBA00023242"/>
    </source>
</evidence>
<comment type="similarity">
    <text evidence="2">Belongs to the tyrosyl-DNA phosphodiesterase family.</text>
</comment>
<keyword evidence="7" id="KW-0234">DNA repair</keyword>
<dbReference type="Pfam" id="PF06087">
    <property type="entry name" value="Tyr-DNA_phospho"/>
    <property type="match status" value="1"/>
</dbReference>
<feature type="site" description="Interaction with DNA" evidence="11">
    <location>
        <position position="441"/>
    </location>
</feature>
<feature type="region of interest" description="Disordered" evidence="12">
    <location>
        <begin position="501"/>
        <end position="536"/>
    </location>
</feature>
<feature type="active site" description="Nucleophile" evidence="9">
    <location>
        <position position="159"/>
    </location>
</feature>
<reference evidence="13" key="1">
    <citation type="journal article" date="2020" name="Stud. Mycol.">
        <title>101 Dothideomycetes genomes: a test case for predicting lifestyles and emergence of pathogens.</title>
        <authorList>
            <person name="Haridas S."/>
            <person name="Albert R."/>
            <person name="Binder M."/>
            <person name="Bloem J."/>
            <person name="Labutti K."/>
            <person name="Salamov A."/>
            <person name="Andreopoulos B."/>
            <person name="Baker S."/>
            <person name="Barry K."/>
            <person name="Bills G."/>
            <person name="Bluhm B."/>
            <person name="Cannon C."/>
            <person name="Castanera R."/>
            <person name="Culley D."/>
            <person name="Daum C."/>
            <person name="Ezra D."/>
            <person name="Gonzalez J."/>
            <person name="Henrissat B."/>
            <person name="Kuo A."/>
            <person name="Liang C."/>
            <person name="Lipzen A."/>
            <person name="Lutzoni F."/>
            <person name="Magnuson J."/>
            <person name="Mondo S."/>
            <person name="Nolan M."/>
            <person name="Ohm R."/>
            <person name="Pangilinan J."/>
            <person name="Park H.-J."/>
            <person name="Ramirez L."/>
            <person name="Alfaro M."/>
            <person name="Sun H."/>
            <person name="Tritt A."/>
            <person name="Yoshinaga Y."/>
            <person name="Zwiers L.-H."/>
            <person name="Turgeon B."/>
            <person name="Goodwin S."/>
            <person name="Spatafora J."/>
            <person name="Crous P."/>
            <person name="Grigoriev I."/>
        </authorList>
    </citation>
    <scope>NUCLEOTIDE SEQUENCE</scope>
    <source>
        <strain evidence="13">CBS 121739</strain>
    </source>
</reference>
<feature type="binding site" evidence="10">
    <location>
        <position position="417"/>
    </location>
    <ligand>
        <name>substrate</name>
    </ligand>
</feature>
<evidence type="ECO:0000313" key="13">
    <source>
        <dbReference type="EMBL" id="KAF2762998.1"/>
    </source>
</evidence>